<keyword evidence="1" id="KW-0472">Membrane</keyword>
<proteinExistence type="predicted"/>
<accession>A0A6P1XZ82</accession>
<dbReference type="KEGG" id="trz:GWP43_04230"/>
<organism evidence="2 3">
    <name type="scientific">Treponema vincentii</name>
    <dbReference type="NCBI Taxonomy" id="69710"/>
    <lineage>
        <taxon>Bacteria</taxon>
        <taxon>Pseudomonadati</taxon>
        <taxon>Spirochaetota</taxon>
        <taxon>Spirochaetia</taxon>
        <taxon>Spirochaetales</taxon>
        <taxon>Treponemataceae</taxon>
        <taxon>Treponema</taxon>
    </lineage>
</organism>
<feature type="transmembrane region" description="Helical" evidence="1">
    <location>
        <begin position="62"/>
        <end position="83"/>
    </location>
</feature>
<evidence type="ECO:0000313" key="2">
    <source>
        <dbReference type="EMBL" id="QHX42787.1"/>
    </source>
</evidence>
<reference evidence="2 3" key="1">
    <citation type="submission" date="2020-01" db="EMBL/GenBank/DDBJ databases">
        <title>Complete genome sequence of a human oral phylogroup 1 Treponema sp. strain ATCC 700766, originally isolated from periodontitis dental plaque.</title>
        <authorList>
            <person name="Chan Y."/>
            <person name="Huo Y.-B."/>
            <person name="Yu X.-L."/>
            <person name="Zeng H."/>
            <person name="Leung W.-K."/>
            <person name="Watt R.M."/>
        </authorList>
    </citation>
    <scope>NUCLEOTIDE SEQUENCE [LARGE SCALE GENOMIC DNA]</scope>
    <source>
        <strain evidence="2 3">OMZ 804</strain>
    </source>
</reference>
<keyword evidence="1" id="KW-1133">Transmembrane helix</keyword>
<name>A0A6P1XZ82_9SPIR</name>
<gene>
    <name evidence="2" type="ORF">GWP43_04230</name>
</gene>
<evidence type="ECO:0000313" key="3">
    <source>
        <dbReference type="Proteomes" id="UP000464374"/>
    </source>
</evidence>
<protein>
    <submittedName>
        <fullName evidence="2">Sodium ion-translocating decarboxylase subunit beta</fullName>
    </submittedName>
</protein>
<dbReference type="AlphaFoldDB" id="A0A6P1XZ82"/>
<sequence>MKRRVRKTLLIIALILNIGLIPLQAQATTVFTSFYRACAITIIGGADGPTSIYIGQGELLSLIFRAIMVCIHIYTIGILIMALKE</sequence>
<dbReference type="EMBL" id="CP048020">
    <property type="protein sequence ID" value="QHX42787.1"/>
    <property type="molecule type" value="Genomic_DNA"/>
</dbReference>
<keyword evidence="1" id="KW-0812">Transmembrane</keyword>
<evidence type="ECO:0000256" key="1">
    <source>
        <dbReference type="SAM" id="Phobius"/>
    </source>
</evidence>
<dbReference type="RefSeq" id="WP_162662951.1">
    <property type="nucleotide sequence ID" value="NZ_CP048020.1"/>
</dbReference>
<dbReference type="Proteomes" id="UP000464374">
    <property type="component" value="Chromosome"/>
</dbReference>